<evidence type="ECO:0000313" key="2">
    <source>
        <dbReference type="EMBL" id="KAF5666617.1"/>
    </source>
</evidence>
<proteinExistence type="predicted"/>
<dbReference type="PROSITE" id="PS51186">
    <property type="entry name" value="GNAT"/>
    <property type="match status" value="1"/>
</dbReference>
<name>A0A8H5WKV2_FUSHE</name>
<feature type="domain" description="N-acetyltransferase" evidence="1">
    <location>
        <begin position="5"/>
        <end position="178"/>
    </location>
</feature>
<organism evidence="2 3">
    <name type="scientific">Fusarium heterosporum</name>
    <dbReference type="NCBI Taxonomy" id="42747"/>
    <lineage>
        <taxon>Eukaryota</taxon>
        <taxon>Fungi</taxon>
        <taxon>Dikarya</taxon>
        <taxon>Ascomycota</taxon>
        <taxon>Pezizomycotina</taxon>
        <taxon>Sordariomycetes</taxon>
        <taxon>Hypocreomycetidae</taxon>
        <taxon>Hypocreales</taxon>
        <taxon>Nectriaceae</taxon>
        <taxon>Fusarium</taxon>
        <taxon>Fusarium heterosporum species complex</taxon>
    </lineage>
</organism>
<evidence type="ECO:0000313" key="3">
    <source>
        <dbReference type="Proteomes" id="UP000567885"/>
    </source>
</evidence>
<dbReference type="AlphaFoldDB" id="A0A8H5WKV2"/>
<reference evidence="2 3" key="1">
    <citation type="submission" date="2020-05" db="EMBL/GenBank/DDBJ databases">
        <title>Identification and distribution of gene clusters putatively required for synthesis of sphingolipid metabolism inhibitors in phylogenetically diverse species of the filamentous fungus Fusarium.</title>
        <authorList>
            <person name="Kim H.-S."/>
            <person name="Busman M."/>
            <person name="Brown D.W."/>
            <person name="Divon H."/>
            <person name="Uhlig S."/>
            <person name="Proctor R.H."/>
        </authorList>
    </citation>
    <scope>NUCLEOTIDE SEQUENCE [LARGE SCALE GENOMIC DNA]</scope>
    <source>
        <strain evidence="2 3">NRRL 20693</strain>
    </source>
</reference>
<dbReference type="EMBL" id="JAAGWQ010000107">
    <property type="protein sequence ID" value="KAF5666617.1"/>
    <property type="molecule type" value="Genomic_DNA"/>
</dbReference>
<dbReference type="Gene3D" id="3.40.630.30">
    <property type="match status" value="1"/>
</dbReference>
<dbReference type="SUPFAM" id="SSF55729">
    <property type="entry name" value="Acyl-CoA N-acyltransferases (Nat)"/>
    <property type="match status" value="1"/>
</dbReference>
<dbReference type="Pfam" id="PF13508">
    <property type="entry name" value="Acetyltransf_7"/>
    <property type="match status" value="1"/>
</dbReference>
<dbReference type="InterPro" id="IPR000182">
    <property type="entry name" value="GNAT_dom"/>
</dbReference>
<comment type="caution">
    <text evidence="2">The sequence shown here is derived from an EMBL/GenBank/DDBJ whole genome shotgun (WGS) entry which is preliminary data.</text>
</comment>
<dbReference type="Proteomes" id="UP000567885">
    <property type="component" value="Unassembled WGS sequence"/>
</dbReference>
<keyword evidence="3" id="KW-1185">Reference proteome</keyword>
<protein>
    <submittedName>
        <fullName evidence="2">N GNAT family protein</fullName>
    </submittedName>
</protein>
<gene>
    <name evidence="2" type="ORF">FHETE_6116</name>
</gene>
<accession>A0A8H5WKV2</accession>
<evidence type="ECO:0000259" key="1">
    <source>
        <dbReference type="PROSITE" id="PS51186"/>
    </source>
</evidence>
<dbReference type="OrthoDB" id="5689at2759"/>
<sequence length="178" mass="20087">MSSKFHFRVATTDDAPRIQDIIHAAFRFTDASIEWIGSPELAVTFDLPIKVIIDRITAQDNVFLVASDTPDGPIIGCVNVFKKTPSFGRLALLAVDPTLQRSGLGRKMVVYGEQYLTQEFGVVKIGLNALWTRKQLIQWYEKQGYVRTGEVTKIPPERRAFGKPDEEILLVEMEKDFA</sequence>
<dbReference type="InterPro" id="IPR016181">
    <property type="entry name" value="Acyl_CoA_acyltransferase"/>
</dbReference>
<dbReference type="GO" id="GO:0016747">
    <property type="term" value="F:acyltransferase activity, transferring groups other than amino-acyl groups"/>
    <property type="evidence" value="ECO:0007669"/>
    <property type="project" value="InterPro"/>
</dbReference>
<dbReference type="CDD" id="cd04301">
    <property type="entry name" value="NAT_SF"/>
    <property type="match status" value="1"/>
</dbReference>